<dbReference type="AlphaFoldDB" id="H6SRX4"/>
<evidence type="ECO:0000313" key="2">
    <source>
        <dbReference type="EMBL" id="CCG07653.1"/>
    </source>
</evidence>
<keyword evidence="3" id="KW-1185">Reference proteome</keyword>
<sequence>MTPITRARVLAAFTRVLAAAGDAVLVATLRRRVDPAFDPTDACVSEHPVSLVFLSTSPDAPVDPVRLPGDRRGLVLTADAPPPRPTDALVAEGQTWTVIEVAESSAALGLLFRVTVRPEAVL</sequence>
<reference evidence="2 3" key="1">
    <citation type="submission" date="2012-02" db="EMBL/GenBank/DDBJ databases">
        <title>Shotgun genome sequence of Phaeospirillum photometricum DSM 122.</title>
        <authorList>
            <person name="Duquesne K."/>
            <person name="Sturgis J."/>
        </authorList>
    </citation>
    <scope>NUCLEOTIDE SEQUENCE [LARGE SCALE GENOMIC DNA]</scope>
    <source>
        <strain evidence="3">DSM122</strain>
    </source>
</reference>
<feature type="chain" id="PRO_5003606537" evidence="1">
    <location>
        <begin position="19"/>
        <end position="122"/>
    </location>
</feature>
<dbReference type="EMBL" id="HE663493">
    <property type="protein sequence ID" value="CCG07653.1"/>
    <property type="molecule type" value="Genomic_DNA"/>
</dbReference>
<dbReference type="KEGG" id="rpm:RSPPHO_01027"/>
<dbReference type="RefSeq" id="WP_014414293.1">
    <property type="nucleotide sequence ID" value="NC_017059.1"/>
</dbReference>
<dbReference type="STRING" id="1150469.RSPPHO_01027"/>
<organism evidence="2 3">
    <name type="scientific">Pararhodospirillum photometricum DSM 122</name>
    <dbReference type="NCBI Taxonomy" id="1150469"/>
    <lineage>
        <taxon>Bacteria</taxon>
        <taxon>Pseudomonadati</taxon>
        <taxon>Pseudomonadota</taxon>
        <taxon>Alphaproteobacteria</taxon>
        <taxon>Rhodospirillales</taxon>
        <taxon>Rhodospirillaceae</taxon>
        <taxon>Pararhodospirillum</taxon>
    </lineage>
</organism>
<accession>H6SRX4</accession>
<protein>
    <submittedName>
        <fullName evidence="2">Uncharacterized protein</fullName>
    </submittedName>
</protein>
<dbReference type="HOGENOM" id="CLU_2024961_0_0_5"/>
<gene>
    <name evidence="2" type="ORF">RSPPHO_01027</name>
</gene>
<dbReference type="PATRIC" id="fig|1150469.3.peg.1171"/>
<name>H6SRX4_PARPM</name>
<evidence type="ECO:0000256" key="1">
    <source>
        <dbReference type="SAM" id="SignalP"/>
    </source>
</evidence>
<evidence type="ECO:0000313" key="3">
    <source>
        <dbReference type="Proteomes" id="UP000033220"/>
    </source>
</evidence>
<keyword evidence="1" id="KW-0732">Signal</keyword>
<proteinExistence type="predicted"/>
<feature type="signal peptide" evidence="1">
    <location>
        <begin position="1"/>
        <end position="18"/>
    </location>
</feature>
<dbReference type="Proteomes" id="UP000033220">
    <property type="component" value="Chromosome DSM 122"/>
</dbReference>